<keyword evidence="3" id="KW-1185">Reference proteome</keyword>
<feature type="chain" id="PRO_5042937778" evidence="1">
    <location>
        <begin position="21"/>
        <end position="276"/>
    </location>
</feature>
<name>A0AAN9VR33_9ORTH</name>
<feature type="signal peptide" evidence="1">
    <location>
        <begin position="1"/>
        <end position="20"/>
    </location>
</feature>
<reference evidence="2 3" key="1">
    <citation type="submission" date="2024-03" db="EMBL/GenBank/DDBJ databases">
        <title>The genome assembly and annotation of the cricket Gryllus longicercus Weissman &amp; Gray.</title>
        <authorList>
            <person name="Szrajer S."/>
            <person name="Gray D."/>
            <person name="Ylla G."/>
        </authorList>
    </citation>
    <scope>NUCLEOTIDE SEQUENCE [LARGE SCALE GENOMIC DNA]</scope>
    <source>
        <strain evidence="2">DAG 2021-001</strain>
        <tissue evidence="2">Whole body minus gut</tissue>
    </source>
</reference>
<dbReference type="AlphaFoldDB" id="A0AAN9VR33"/>
<comment type="caution">
    <text evidence="2">The sequence shown here is derived from an EMBL/GenBank/DDBJ whole genome shotgun (WGS) entry which is preliminary data.</text>
</comment>
<gene>
    <name evidence="2" type="ORF">R5R35_006955</name>
</gene>
<organism evidence="2 3">
    <name type="scientific">Gryllus longicercus</name>
    <dbReference type="NCBI Taxonomy" id="2509291"/>
    <lineage>
        <taxon>Eukaryota</taxon>
        <taxon>Metazoa</taxon>
        <taxon>Ecdysozoa</taxon>
        <taxon>Arthropoda</taxon>
        <taxon>Hexapoda</taxon>
        <taxon>Insecta</taxon>
        <taxon>Pterygota</taxon>
        <taxon>Neoptera</taxon>
        <taxon>Polyneoptera</taxon>
        <taxon>Orthoptera</taxon>
        <taxon>Ensifera</taxon>
        <taxon>Gryllidea</taxon>
        <taxon>Grylloidea</taxon>
        <taxon>Gryllidae</taxon>
        <taxon>Gryllinae</taxon>
        <taxon>Gryllus</taxon>
    </lineage>
</organism>
<evidence type="ECO:0000256" key="1">
    <source>
        <dbReference type="SAM" id="SignalP"/>
    </source>
</evidence>
<protein>
    <submittedName>
        <fullName evidence="2">Uncharacterized protein</fullName>
    </submittedName>
</protein>
<dbReference type="EMBL" id="JAZDUA010000089">
    <property type="protein sequence ID" value="KAK7868658.1"/>
    <property type="molecule type" value="Genomic_DNA"/>
</dbReference>
<proteinExistence type="predicted"/>
<sequence length="276" mass="27847">MGGASAWVLVLAMVLVLSSATEEEVRAVNKCCAEGQVLDAVGECTPAREGVERAPWLDPAALPAGATRGWRPLPGWPGRPCPWELTAIALATTPGRNLKARLLANASLQVVSRAGVAATLPPAAFCADAVDPGGEGAPRSAFVACACARPGAACVRKCCREGHALLLSAAGAVGSSSCEPEPPATALWRPRVAPLARAGVSTSPTALVYYRPSSCPAGSLPVPVMRPAAAADPALTFELLAEGSARAAALGDPNATFAAEAVCADRVLEAGPQGKA</sequence>
<dbReference type="Proteomes" id="UP001378592">
    <property type="component" value="Unassembled WGS sequence"/>
</dbReference>
<evidence type="ECO:0000313" key="3">
    <source>
        <dbReference type="Proteomes" id="UP001378592"/>
    </source>
</evidence>
<evidence type="ECO:0000313" key="2">
    <source>
        <dbReference type="EMBL" id="KAK7868658.1"/>
    </source>
</evidence>
<keyword evidence="1" id="KW-0732">Signal</keyword>
<accession>A0AAN9VR33</accession>